<organism evidence="1 2">
    <name type="scientific">Paramecium octaurelia</name>
    <dbReference type="NCBI Taxonomy" id="43137"/>
    <lineage>
        <taxon>Eukaryota</taxon>
        <taxon>Sar</taxon>
        <taxon>Alveolata</taxon>
        <taxon>Ciliophora</taxon>
        <taxon>Intramacronucleata</taxon>
        <taxon>Oligohymenophorea</taxon>
        <taxon>Peniculida</taxon>
        <taxon>Parameciidae</taxon>
        <taxon>Paramecium</taxon>
    </lineage>
</organism>
<proteinExistence type="predicted"/>
<evidence type="ECO:0000313" key="2">
    <source>
        <dbReference type="Proteomes" id="UP000683925"/>
    </source>
</evidence>
<evidence type="ECO:0000313" key="1">
    <source>
        <dbReference type="EMBL" id="CAD8194713.1"/>
    </source>
</evidence>
<sequence>MDLGHLEIESFRNVEGHVFTYIDCIEISYCILLPNKEACREYCVQNNSQIIIVLQFYKINIMYVQRIHNQIRVTSQLIQFQNCIQIE</sequence>
<keyword evidence="2" id="KW-1185">Reference proteome</keyword>
<comment type="caution">
    <text evidence="1">The sequence shown here is derived from an EMBL/GenBank/DDBJ whole genome shotgun (WGS) entry which is preliminary data.</text>
</comment>
<protein>
    <submittedName>
        <fullName evidence="1">Uncharacterized protein</fullName>
    </submittedName>
</protein>
<dbReference type="Proteomes" id="UP000683925">
    <property type="component" value="Unassembled WGS sequence"/>
</dbReference>
<dbReference type="AlphaFoldDB" id="A0A8S1WXX1"/>
<reference evidence="1" key="1">
    <citation type="submission" date="2021-01" db="EMBL/GenBank/DDBJ databases">
        <authorList>
            <consortium name="Genoscope - CEA"/>
            <person name="William W."/>
        </authorList>
    </citation>
    <scope>NUCLEOTIDE SEQUENCE</scope>
</reference>
<name>A0A8S1WXX1_PAROT</name>
<gene>
    <name evidence="1" type="ORF">POCTA_138.1.T1070113</name>
</gene>
<dbReference type="EMBL" id="CAJJDP010000107">
    <property type="protein sequence ID" value="CAD8194713.1"/>
    <property type="molecule type" value="Genomic_DNA"/>
</dbReference>
<accession>A0A8S1WXX1</accession>